<keyword evidence="1" id="KW-0677">Repeat</keyword>
<dbReference type="OrthoDB" id="1524045at2"/>
<organism evidence="3 4">
    <name type="scientific">Lacrimispora xylanisolvens</name>
    <dbReference type="NCBI Taxonomy" id="384636"/>
    <lineage>
        <taxon>Bacteria</taxon>
        <taxon>Bacillati</taxon>
        <taxon>Bacillota</taxon>
        <taxon>Clostridia</taxon>
        <taxon>Lachnospirales</taxon>
        <taxon>Lachnospiraceae</taxon>
        <taxon>Lacrimispora</taxon>
    </lineage>
</organism>
<dbReference type="InterPro" id="IPR018337">
    <property type="entry name" value="Cell_wall/Cho-bd_repeat"/>
</dbReference>
<evidence type="ECO:0000313" key="4">
    <source>
        <dbReference type="Proteomes" id="UP000237749"/>
    </source>
</evidence>
<proteinExistence type="predicted"/>
<dbReference type="RefSeq" id="WP_104436464.1">
    <property type="nucleotide sequence ID" value="NZ_PTJA01000004.1"/>
</dbReference>
<dbReference type="AlphaFoldDB" id="A0A2S6HU62"/>
<comment type="caution">
    <text evidence="3">The sequence shown here is derived from an EMBL/GenBank/DDBJ whole genome shotgun (WGS) entry which is preliminary data.</text>
</comment>
<protein>
    <submittedName>
        <fullName evidence="3">Putative cell wall binding repeat protein</fullName>
    </submittedName>
</protein>
<dbReference type="SUPFAM" id="SSF69360">
    <property type="entry name" value="Cell wall binding repeat"/>
    <property type="match status" value="1"/>
</dbReference>
<evidence type="ECO:0000256" key="1">
    <source>
        <dbReference type="ARBA" id="ARBA00022737"/>
    </source>
</evidence>
<dbReference type="Gene3D" id="2.10.270.10">
    <property type="entry name" value="Cholin Binding"/>
    <property type="match status" value="2"/>
</dbReference>
<keyword evidence="4" id="KW-1185">Reference proteome</keyword>
<reference evidence="3 4" key="1">
    <citation type="submission" date="2018-02" db="EMBL/GenBank/DDBJ databases">
        <title>Genomic Encyclopedia of Archaeal and Bacterial Type Strains, Phase II (KMG-II): from individual species to whole genera.</title>
        <authorList>
            <person name="Goeker M."/>
        </authorList>
    </citation>
    <scope>NUCLEOTIDE SEQUENCE [LARGE SCALE GENOMIC DNA]</scope>
    <source>
        <strain evidence="3 4">DSM 3808</strain>
    </source>
</reference>
<evidence type="ECO:0000313" key="3">
    <source>
        <dbReference type="EMBL" id="PPK81371.1"/>
    </source>
</evidence>
<feature type="repeat" description="Cell wall-binding" evidence="2">
    <location>
        <begin position="145"/>
        <end position="164"/>
    </location>
</feature>
<gene>
    <name evidence="3" type="ORF">BXY41_104173</name>
</gene>
<dbReference type="Pfam" id="PF19127">
    <property type="entry name" value="Choline_bind_3"/>
    <property type="match status" value="1"/>
</dbReference>
<dbReference type="EMBL" id="PTJA01000004">
    <property type="protein sequence ID" value="PPK81371.1"/>
    <property type="molecule type" value="Genomic_DNA"/>
</dbReference>
<dbReference type="Proteomes" id="UP000237749">
    <property type="component" value="Unassembled WGS sequence"/>
</dbReference>
<sequence>MGGKKSSFRMENEVNGYGNTTYVKAKTQGVHPPLSQENVQLTPDFGKFILTVLGANPTVIIPANADPAFLSMLGAMASANQAIINKDQAGNYNVTFHLSEQSLTNGSYLQAMQTSSNVNKSNIGVVGKWELDGSRWRYYLNGYVKGQWVNYKDRWYYLDQNGYMALGWQTIGGKKYYLKSKKSKGLEAGGYMVTGWEKIDGTWYYFRSSGELLTNNWKQGKDGKWYFCGKNGAMATSKIVDWKGKKYFVDDDGVMAVNKTITDPDTGKTYEADDKGVLTEVAGSGREYTFPDTIKGKLNGVNKELYPNNKWFSYQCTTKGTAKDTNGRYKIVVGPKILDLYYPDEGKLWAEDFGVESLNVRIDVVLENKLSGNTKTIECVAVGLKAHTYNIHPDKTKGHKHKIFNYNKNITASFQVENGLLQTGIAYPNCSNAQKDKDYDGPIAIAHMNGSPVEFYGSSIDFNANDYKLVKLIVLE</sequence>
<dbReference type="Pfam" id="PF01473">
    <property type="entry name" value="Choline_bind_1"/>
    <property type="match status" value="2"/>
</dbReference>
<accession>A0A2S6HU62</accession>
<dbReference type="Gene3D" id="2.20.120.10">
    <property type="entry name" value="Multimodular pneumococcal cell wall endolysin, domain 3"/>
    <property type="match status" value="1"/>
</dbReference>
<name>A0A2S6HU62_9FIRM</name>
<feature type="repeat" description="Cell wall-binding" evidence="2">
    <location>
        <begin position="193"/>
        <end position="212"/>
    </location>
</feature>
<evidence type="ECO:0000256" key="2">
    <source>
        <dbReference type="PROSITE-ProRule" id="PRU00591"/>
    </source>
</evidence>
<dbReference type="PROSITE" id="PS51170">
    <property type="entry name" value="CW"/>
    <property type="match status" value="2"/>
</dbReference>